<dbReference type="EMBL" id="CP036275">
    <property type="protein sequence ID" value="QDU37960.1"/>
    <property type="molecule type" value="Genomic_DNA"/>
</dbReference>
<dbReference type="CDD" id="cd00838">
    <property type="entry name" value="MPP_superfamily"/>
    <property type="match status" value="1"/>
</dbReference>
<dbReference type="Pfam" id="PF12850">
    <property type="entry name" value="Metallophos_2"/>
    <property type="match status" value="1"/>
</dbReference>
<dbReference type="Proteomes" id="UP000320496">
    <property type="component" value="Chromosome"/>
</dbReference>
<dbReference type="KEGG" id="mri:Mal4_22790"/>
<sequence length="245" mass="27236">MRILVLADIHSNWAALQAVAEAAQPFDACLFLGDLVDYGTDPVPCISWVKRWATVAIRGNHDHAVAQRVVPRGNSGLRRLAAATRPLHWEGIDPARTKYLARLPISRQTVVDGKAFHLVHATPRDPLDEYLLDDLEGWRARLQKIEADFVCVGHTHVQFDLAVDDIRVINPGSVGQPRDGDPRAAYAIVTDGQVSLERVEYDIDAALTQMRTAGVEDWVVAFSEQLLRSGGKMTREEMDDLMPPE</sequence>
<dbReference type="InterPro" id="IPR024654">
    <property type="entry name" value="Calcineurin-like_PHP_lpxH"/>
</dbReference>
<keyword evidence="4" id="KW-1185">Reference proteome</keyword>
<name>A0A517Z628_9PLAN</name>
<organism evidence="3 4">
    <name type="scientific">Maioricimonas rarisocia</name>
    <dbReference type="NCBI Taxonomy" id="2528026"/>
    <lineage>
        <taxon>Bacteria</taxon>
        <taxon>Pseudomonadati</taxon>
        <taxon>Planctomycetota</taxon>
        <taxon>Planctomycetia</taxon>
        <taxon>Planctomycetales</taxon>
        <taxon>Planctomycetaceae</taxon>
        <taxon>Maioricimonas</taxon>
    </lineage>
</organism>
<dbReference type="GO" id="GO:0005737">
    <property type="term" value="C:cytoplasm"/>
    <property type="evidence" value="ECO:0007669"/>
    <property type="project" value="TreeGrafter"/>
</dbReference>
<dbReference type="PANTHER" id="PTHR42850">
    <property type="entry name" value="METALLOPHOSPHOESTERASE"/>
    <property type="match status" value="1"/>
</dbReference>
<dbReference type="GO" id="GO:0016791">
    <property type="term" value="F:phosphatase activity"/>
    <property type="evidence" value="ECO:0007669"/>
    <property type="project" value="TreeGrafter"/>
</dbReference>
<accession>A0A517Z628</accession>
<feature type="domain" description="Calcineurin-like phosphoesterase" evidence="2">
    <location>
        <begin position="1"/>
        <end position="189"/>
    </location>
</feature>
<dbReference type="AlphaFoldDB" id="A0A517Z628"/>
<dbReference type="RefSeq" id="WP_145369290.1">
    <property type="nucleotide sequence ID" value="NZ_CP036275.1"/>
</dbReference>
<comment type="similarity">
    <text evidence="1">Belongs to the metallophosphoesterase superfamily. YfcE family.</text>
</comment>
<dbReference type="PANTHER" id="PTHR42850:SF2">
    <property type="entry name" value="BLL5683 PROTEIN"/>
    <property type="match status" value="1"/>
</dbReference>
<dbReference type="InterPro" id="IPR050126">
    <property type="entry name" value="Ap4A_hydrolase"/>
</dbReference>
<protein>
    <submittedName>
        <fullName evidence="3">Phosphodiesterase</fullName>
    </submittedName>
</protein>
<evidence type="ECO:0000313" key="4">
    <source>
        <dbReference type="Proteomes" id="UP000320496"/>
    </source>
</evidence>
<evidence type="ECO:0000259" key="2">
    <source>
        <dbReference type="Pfam" id="PF12850"/>
    </source>
</evidence>
<evidence type="ECO:0000256" key="1">
    <source>
        <dbReference type="ARBA" id="ARBA00008950"/>
    </source>
</evidence>
<dbReference type="PIRSF" id="PIRSF000883">
    <property type="entry name" value="Pesterase_MJ0912"/>
    <property type="match status" value="1"/>
</dbReference>
<dbReference type="Gene3D" id="3.60.21.10">
    <property type="match status" value="1"/>
</dbReference>
<dbReference type="InterPro" id="IPR011152">
    <property type="entry name" value="Pesterase_MJ0912"/>
</dbReference>
<proteinExistence type="inferred from homology"/>
<dbReference type="SUPFAM" id="SSF56300">
    <property type="entry name" value="Metallo-dependent phosphatases"/>
    <property type="match status" value="1"/>
</dbReference>
<dbReference type="InterPro" id="IPR029052">
    <property type="entry name" value="Metallo-depent_PP-like"/>
</dbReference>
<evidence type="ECO:0000313" key="3">
    <source>
        <dbReference type="EMBL" id="QDU37960.1"/>
    </source>
</evidence>
<dbReference type="OrthoDB" id="9800565at2"/>
<reference evidence="3 4" key="1">
    <citation type="submission" date="2019-02" db="EMBL/GenBank/DDBJ databases">
        <title>Deep-cultivation of Planctomycetes and their phenomic and genomic characterization uncovers novel biology.</title>
        <authorList>
            <person name="Wiegand S."/>
            <person name="Jogler M."/>
            <person name="Boedeker C."/>
            <person name="Pinto D."/>
            <person name="Vollmers J."/>
            <person name="Rivas-Marin E."/>
            <person name="Kohn T."/>
            <person name="Peeters S.H."/>
            <person name="Heuer A."/>
            <person name="Rast P."/>
            <person name="Oberbeckmann S."/>
            <person name="Bunk B."/>
            <person name="Jeske O."/>
            <person name="Meyerdierks A."/>
            <person name="Storesund J.E."/>
            <person name="Kallscheuer N."/>
            <person name="Luecker S."/>
            <person name="Lage O.M."/>
            <person name="Pohl T."/>
            <person name="Merkel B.J."/>
            <person name="Hornburger P."/>
            <person name="Mueller R.-W."/>
            <person name="Bruemmer F."/>
            <person name="Labrenz M."/>
            <person name="Spormann A.M."/>
            <person name="Op den Camp H."/>
            <person name="Overmann J."/>
            <person name="Amann R."/>
            <person name="Jetten M.S.M."/>
            <person name="Mascher T."/>
            <person name="Medema M.H."/>
            <person name="Devos D.P."/>
            <person name="Kaster A.-K."/>
            <person name="Ovreas L."/>
            <person name="Rohde M."/>
            <person name="Galperin M.Y."/>
            <person name="Jogler C."/>
        </authorList>
    </citation>
    <scope>NUCLEOTIDE SEQUENCE [LARGE SCALE GENOMIC DNA]</scope>
    <source>
        <strain evidence="3 4">Mal4</strain>
    </source>
</reference>
<gene>
    <name evidence="3" type="ORF">Mal4_22790</name>
</gene>